<name>A0A944QTW2_9GAMM</name>
<sequence>MQVSDFREVADQFILLANELGGEWATPFLDAAFFYAAAWYNTHQDYASVGVSENRLKAVEYCCDHNCKKLLECKHDFSNA</sequence>
<dbReference type="Pfam" id="PF11342">
    <property type="entry name" value="DUF3144"/>
    <property type="match status" value="1"/>
</dbReference>
<evidence type="ECO:0000313" key="1">
    <source>
        <dbReference type="EMBL" id="MBT2990378.1"/>
    </source>
</evidence>
<dbReference type="InterPro" id="IPR021490">
    <property type="entry name" value="DUF3144"/>
</dbReference>
<proteinExistence type="predicted"/>
<protein>
    <submittedName>
        <fullName evidence="1">Uncharacterized protein</fullName>
    </submittedName>
</protein>
<gene>
    <name evidence="1" type="ORF">KME65_15590</name>
</gene>
<reference evidence="1 2" key="1">
    <citation type="submission" date="2021-05" db="EMBL/GenBank/DDBJ databases">
        <title>Genetic and Functional Diversity in Clade A Lucinid endosymbionts from the Bahamas.</title>
        <authorList>
            <person name="Giani N.M."/>
            <person name="Engel A.S."/>
            <person name="Campbell B.J."/>
        </authorList>
    </citation>
    <scope>NUCLEOTIDE SEQUENCE [LARGE SCALE GENOMIC DNA]</scope>
    <source>
        <strain evidence="1">LUC16012Gg_MoonRockCtena</strain>
    </source>
</reference>
<dbReference type="EMBL" id="JAHHGM010000016">
    <property type="protein sequence ID" value="MBT2990378.1"/>
    <property type="molecule type" value="Genomic_DNA"/>
</dbReference>
<dbReference type="AlphaFoldDB" id="A0A944QTW2"/>
<dbReference type="Proteomes" id="UP000770889">
    <property type="component" value="Unassembled WGS sequence"/>
</dbReference>
<dbReference type="Gene3D" id="1.10.287.3020">
    <property type="match status" value="1"/>
</dbReference>
<accession>A0A944QTW2</accession>
<organism evidence="1 2">
    <name type="scientific">Candidatus Thiodiazotropha taylori</name>
    <dbReference type="NCBI Taxonomy" id="2792791"/>
    <lineage>
        <taxon>Bacteria</taxon>
        <taxon>Pseudomonadati</taxon>
        <taxon>Pseudomonadota</taxon>
        <taxon>Gammaproteobacteria</taxon>
        <taxon>Chromatiales</taxon>
        <taxon>Sedimenticolaceae</taxon>
        <taxon>Candidatus Thiodiazotropha</taxon>
    </lineage>
</organism>
<comment type="caution">
    <text evidence="1">The sequence shown here is derived from an EMBL/GenBank/DDBJ whole genome shotgun (WGS) entry which is preliminary data.</text>
</comment>
<evidence type="ECO:0000313" key="2">
    <source>
        <dbReference type="Proteomes" id="UP000770889"/>
    </source>
</evidence>